<accession>A0A1H8PA19</accession>
<evidence type="ECO:0000313" key="1">
    <source>
        <dbReference type="EMBL" id="SEI02500.1"/>
    </source>
</evidence>
<evidence type="ECO:0000313" key="2">
    <source>
        <dbReference type="EMBL" id="SEO38762.1"/>
    </source>
</evidence>
<gene>
    <name evidence="1" type="ORF">RTCCBAU85039_3796</name>
    <name evidence="2" type="ORF">SAMN05216228_101689</name>
</gene>
<dbReference type="AlphaFoldDB" id="A0A1H8PA19"/>
<evidence type="ECO:0000313" key="3">
    <source>
        <dbReference type="Proteomes" id="UP000183063"/>
    </source>
</evidence>
<proteinExistence type="predicted"/>
<reference evidence="1" key="1">
    <citation type="submission" date="2016-10" db="EMBL/GenBank/DDBJ databases">
        <authorList>
            <person name="de Groot N.N."/>
        </authorList>
    </citation>
    <scope>NUCLEOTIDE SEQUENCE [LARGE SCALE GENOMIC DNA]</scope>
    <source>
        <strain evidence="1">CCBAU85039</strain>
    </source>
</reference>
<evidence type="ECO:0000313" key="4">
    <source>
        <dbReference type="Proteomes" id="UP000198939"/>
    </source>
</evidence>
<protein>
    <submittedName>
        <fullName evidence="1">Uncharacterized protein</fullName>
    </submittedName>
</protein>
<reference evidence="3" key="2">
    <citation type="submission" date="2016-10" db="EMBL/GenBank/DDBJ databases">
        <authorList>
            <person name="Wibberg D."/>
        </authorList>
    </citation>
    <scope>NUCLEOTIDE SEQUENCE [LARGE SCALE GENOMIC DNA]</scope>
</reference>
<name>A0A1H8PA19_9HYPH</name>
<dbReference type="EMBL" id="FNXB01000019">
    <property type="protein sequence ID" value="SEI02500.1"/>
    <property type="molecule type" value="Genomic_DNA"/>
</dbReference>
<dbReference type="EMBL" id="FOCV01000016">
    <property type="protein sequence ID" value="SEO38762.1"/>
    <property type="molecule type" value="Genomic_DNA"/>
</dbReference>
<dbReference type="Proteomes" id="UP000198939">
    <property type="component" value="Unassembled WGS sequence"/>
</dbReference>
<organism evidence="1 3">
    <name type="scientific">Rhizobium tibeticum</name>
    <dbReference type="NCBI Taxonomy" id="501024"/>
    <lineage>
        <taxon>Bacteria</taxon>
        <taxon>Pseudomonadati</taxon>
        <taxon>Pseudomonadota</taxon>
        <taxon>Alphaproteobacteria</taxon>
        <taxon>Hyphomicrobiales</taxon>
        <taxon>Rhizobiaceae</taxon>
        <taxon>Rhizobium/Agrobacterium group</taxon>
        <taxon>Rhizobium</taxon>
    </lineage>
</organism>
<sequence>MPTIGTHGNPGPCNKRTLAHFGKDATDSAIAHNQICGPSFMTFWKSG</sequence>
<reference evidence="2 4" key="3">
    <citation type="submission" date="2016-10" db="EMBL/GenBank/DDBJ databases">
        <authorList>
            <person name="Varghese N."/>
            <person name="Submissions S."/>
        </authorList>
    </citation>
    <scope>NUCLEOTIDE SEQUENCE [LARGE SCALE GENOMIC DNA]</scope>
    <source>
        <strain evidence="2 4">CGMCC 1.7071</strain>
    </source>
</reference>
<keyword evidence="4" id="KW-1185">Reference proteome</keyword>
<dbReference type="Proteomes" id="UP000183063">
    <property type="component" value="Unassembled WGS sequence"/>
</dbReference>